<feature type="binding site" evidence="8">
    <location>
        <position position="537"/>
    </location>
    <ligand>
        <name>ATP</name>
        <dbReference type="ChEBI" id="CHEBI:30616"/>
    </ligand>
</feature>
<evidence type="ECO:0000256" key="7">
    <source>
        <dbReference type="ARBA" id="ARBA00023146"/>
    </source>
</evidence>
<proteinExistence type="inferred from homology"/>
<dbReference type="NCBIfam" id="NF004349">
    <property type="entry name" value="PRK05729.1"/>
    <property type="match status" value="1"/>
</dbReference>
<evidence type="ECO:0000259" key="10">
    <source>
        <dbReference type="Pfam" id="PF08264"/>
    </source>
</evidence>
<comment type="catalytic activity">
    <reaction evidence="8">
        <text>tRNA(Val) + L-valine + ATP = L-valyl-tRNA(Val) + AMP + diphosphate</text>
        <dbReference type="Rhea" id="RHEA:10704"/>
        <dbReference type="Rhea" id="RHEA-COMP:9672"/>
        <dbReference type="Rhea" id="RHEA-COMP:9708"/>
        <dbReference type="ChEBI" id="CHEBI:30616"/>
        <dbReference type="ChEBI" id="CHEBI:33019"/>
        <dbReference type="ChEBI" id="CHEBI:57762"/>
        <dbReference type="ChEBI" id="CHEBI:78442"/>
        <dbReference type="ChEBI" id="CHEBI:78537"/>
        <dbReference type="ChEBI" id="CHEBI:456215"/>
        <dbReference type="EC" id="6.1.1.9"/>
    </reaction>
</comment>
<accession>A0ABM7EYA0</accession>
<feature type="domain" description="Aminoacyl-tRNA synthetase class Ia" evidence="9">
    <location>
        <begin position="16"/>
        <end position="571"/>
    </location>
</feature>
<dbReference type="InterPro" id="IPR033705">
    <property type="entry name" value="Anticodon_Ia_Val"/>
</dbReference>
<dbReference type="Gene3D" id="3.90.740.10">
    <property type="entry name" value="Valyl/Leucyl/Isoleucyl-tRNA synthetase, editing domain"/>
    <property type="match status" value="1"/>
</dbReference>
<keyword evidence="6 8" id="KW-0175">Coiled coil</keyword>
<dbReference type="Pfam" id="PF00133">
    <property type="entry name" value="tRNA-synt_1"/>
    <property type="match status" value="1"/>
</dbReference>
<dbReference type="EMBL" id="AP014609">
    <property type="protein sequence ID" value="BAR91947.1"/>
    <property type="molecule type" value="Genomic_DNA"/>
</dbReference>
<dbReference type="InterPro" id="IPR013155">
    <property type="entry name" value="M/V/L/I-tRNA-synth_anticd-bd"/>
</dbReference>
<dbReference type="EC" id="6.1.1.9" evidence="8"/>
<evidence type="ECO:0000256" key="2">
    <source>
        <dbReference type="ARBA" id="ARBA00022598"/>
    </source>
</evidence>
<dbReference type="InterPro" id="IPR014729">
    <property type="entry name" value="Rossmann-like_a/b/a_fold"/>
</dbReference>
<dbReference type="SUPFAM" id="SSF47323">
    <property type="entry name" value="Anticodon-binding domain of a subclass of class I aminoacyl-tRNA synthetases"/>
    <property type="match status" value="1"/>
</dbReference>
<comment type="domain">
    <text evidence="8">The C-terminal coiled-coil domain is crucial for aminoacylation activity.</text>
</comment>
<reference evidence="11 12" key="1">
    <citation type="journal article" date="2015" name="Microbes Environ.">
        <title>An Efficient Strategy Developed for Next-Generation Sequencing of Endosymbiont Genomes Performed Using Crude DNA Isolated from Host Tissues: A Case Study of Blattabacterium cuenoti Inhabiting the Fat Bodies of Cockroaches.</title>
        <authorList>
            <person name="Kinjo Y."/>
            <person name="Saitoh S."/>
            <person name="Tokuda G."/>
        </authorList>
    </citation>
    <scope>NUCLEOTIDE SEQUENCE [LARGE SCALE GENOMIC DNA]</scope>
    <source>
        <strain evidence="11 12">BPAY</strain>
    </source>
</reference>
<keyword evidence="7 8" id="KW-0030">Aminoacyl-tRNA synthetase</keyword>
<dbReference type="PANTHER" id="PTHR11946:SF109">
    <property type="entry name" value="VALINE--TRNA LIGASE"/>
    <property type="match status" value="1"/>
</dbReference>
<dbReference type="PRINTS" id="PR00986">
    <property type="entry name" value="TRNASYNTHVAL"/>
</dbReference>
<dbReference type="SUPFAM" id="SSF50677">
    <property type="entry name" value="ValRS/IleRS/LeuRS editing domain"/>
    <property type="match status" value="1"/>
</dbReference>
<feature type="short sequence motif" description="'HIGH' region" evidence="8">
    <location>
        <begin position="43"/>
        <end position="53"/>
    </location>
</feature>
<evidence type="ECO:0000256" key="3">
    <source>
        <dbReference type="ARBA" id="ARBA00022741"/>
    </source>
</evidence>
<dbReference type="Gene3D" id="1.10.730.10">
    <property type="entry name" value="Isoleucyl-tRNA Synthetase, Domain 1"/>
    <property type="match status" value="1"/>
</dbReference>
<evidence type="ECO:0000256" key="1">
    <source>
        <dbReference type="ARBA" id="ARBA00022490"/>
    </source>
</evidence>
<dbReference type="HAMAP" id="MF_02004">
    <property type="entry name" value="Val_tRNA_synth_type1"/>
    <property type="match status" value="1"/>
</dbReference>
<dbReference type="Pfam" id="PF08264">
    <property type="entry name" value="Anticodon_1"/>
    <property type="match status" value="1"/>
</dbReference>
<dbReference type="CDD" id="cd07962">
    <property type="entry name" value="Anticodon_Ia_Val"/>
    <property type="match status" value="1"/>
</dbReference>
<dbReference type="PANTHER" id="PTHR11946">
    <property type="entry name" value="VALYL-TRNA SYNTHETASES"/>
    <property type="match status" value="1"/>
</dbReference>
<dbReference type="CDD" id="cd00817">
    <property type="entry name" value="ValRS_core"/>
    <property type="match status" value="1"/>
</dbReference>
<dbReference type="GO" id="GO:0016874">
    <property type="term" value="F:ligase activity"/>
    <property type="evidence" value="ECO:0007669"/>
    <property type="project" value="UniProtKB-KW"/>
</dbReference>
<dbReference type="InterPro" id="IPR002300">
    <property type="entry name" value="aa-tRNA-synth_Ia"/>
</dbReference>
<evidence type="ECO:0000256" key="8">
    <source>
        <dbReference type="HAMAP-Rule" id="MF_02004"/>
    </source>
</evidence>
<evidence type="ECO:0000313" key="11">
    <source>
        <dbReference type="EMBL" id="BAR91947.1"/>
    </source>
</evidence>
<comment type="subcellular location">
    <subcellularLocation>
        <location evidence="8">Cytoplasm</location>
    </subcellularLocation>
</comment>
<dbReference type="InterPro" id="IPR001412">
    <property type="entry name" value="aa-tRNA-synth_I_CS"/>
</dbReference>
<dbReference type="PROSITE" id="PS00178">
    <property type="entry name" value="AA_TRNA_LIGASE_I"/>
    <property type="match status" value="1"/>
</dbReference>
<keyword evidence="4 8" id="KW-0067">ATP-binding</keyword>
<keyword evidence="5 8" id="KW-0648">Protein biosynthesis</keyword>
<gene>
    <name evidence="8 11" type="primary">valS</name>
    <name evidence="11" type="ORF">BPAY_195</name>
</gene>
<dbReference type="InterPro" id="IPR009008">
    <property type="entry name" value="Val/Leu/Ile-tRNA-synth_edit"/>
</dbReference>
<dbReference type="RefSeq" id="WP_096378063.1">
    <property type="nucleotide sequence ID" value="NZ_AP014609.1"/>
</dbReference>
<dbReference type="InterPro" id="IPR009080">
    <property type="entry name" value="tRNAsynth_Ia_anticodon-bd"/>
</dbReference>
<evidence type="ECO:0000313" key="12">
    <source>
        <dbReference type="Proteomes" id="UP000217805"/>
    </source>
</evidence>
<dbReference type="NCBIfam" id="TIGR00422">
    <property type="entry name" value="valS"/>
    <property type="match status" value="1"/>
</dbReference>
<comment type="similarity">
    <text evidence="8">Belongs to the class-I aminoacyl-tRNA synthetase family. ValS type 1 subfamily.</text>
</comment>
<organism evidence="11 12">
    <name type="scientific">Blattabacterium cuenoti BPAY</name>
    <dbReference type="NCBI Taxonomy" id="1457031"/>
    <lineage>
        <taxon>Bacteria</taxon>
        <taxon>Pseudomonadati</taxon>
        <taxon>Bacteroidota</taxon>
        <taxon>Flavobacteriia</taxon>
        <taxon>Flavobacteriales</taxon>
        <taxon>Blattabacteriaceae</taxon>
        <taxon>Blattabacterium</taxon>
    </lineage>
</organism>
<comment type="subunit">
    <text evidence="8">Monomer.</text>
</comment>
<dbReference type="SUPFAM" id="SSF52374">
    <property type="entry name" value="Nucleotidylyl transferase"/>
    <property type="match status" value="1"/>
</dbReference>
<keyword evidence="1 8" id="KW-0963">Cytoplasm</keyword>
<evidence type="ECO:0000259" key="9">
    <source>
        <dbReference type="Pfam" id="PF00133"/>
    </source>
</evidence>
<name>A0ABM7EYA0_9FLAO</name>
<dbReference type="Proteomes" id="UP000217805">
    <property type="component" value="Chromosome"/>
</dbReference>
<dbReference type="Gene3D" id="3.40.50.620">
    <property type="entry name" value="HUPs"/>
    <property type="match status" value="2"/>
</dbReference>
<comment type="caution">
    <text evidence="8">Lacks conserved residue(s) required for the propagation of feature annotation.</text>
</comment>
<evidence type="ECO:0000256" key="5">
    <source>
        <dbReference type="ARBA" id="ARBA00022917"/>
    </source>
</evidence>
<evidence type="ECO:0000256" key="4">
    <source>
        <dbReference type="ARBA" id="ARBA00022840"/>
    </source>
</evidence>
<keyword evidence="3 8" id="KW-0547">Nucleotide-binding</keyword>
<sequence length="883" mass="105422">MKIPIKYDPKHAEKKRYHYWMKGNYFSSYPDDRIPYAIVMPPPNVTGVLHIGHMLNNTIQDVLIRYARMKGYNACWIPGTDHASIATEAKVVHQLKQKGLSKIFLGRKKFLYHVTKWAKKHKNIIFDQLKKLGCSCDWNRTQFTMSPKLSQSVTKVFIDLYDKGYIYRGHHVVNWDPEAQTTLSDEEVLYKEHIGKLYYLKYKIKGEENYVTVATTRPETIFGDTAICFHPDDSRYYHLKGKYAKIPILNRDIPIIQDSYVDPNFGTGCLKITPAHDIHDKNIADKHKLDIINIFNKNATLNEKGIHYQGMDRFQVRKKIIEELHKLKMVKNIEKFNHKIGFSERTLSVVEQRLSLQWFVRMKNMSIPAIEAVKNGDIQFYPKKFHKIYFKWMNQIRDWNISRQLWWGHRIPVYYYGKKLNDFVVAENLEQALEKAKYKSKNPSLNYNKIWQDPDVLDTWFSSWLLPISVFNGISHPENHEIFYYYPTEEIVTGSDILFFWVARMIMSGFLFQNHKPFKRVYFTGIIRDYKNKKISKSLSNSPNPIDLINKYGADAVRMGLMLKNGAGKDFHFEEKICLQGRNFSHKIWNAFRLIQSWEVTKNQSIPDSSLLAIKWLKNRFYYVLDIFEKYFREYRLDESLMILYKFIWNDFCSYFLEIIKPIYGSKCIPEMVYFNTVKLFENILKLLHPYMPFISEEIWNLIRKREPKDALIISSWPKKKFYDYEVLVYFEKATKIISKIRYIRNQNHISHQKSLVLFSIRKKEKIEKKYDSIILKLAKLDKIIPVSKKPESIPFFSFFLETDQFFLSLDQKEFFHMEIVKIENKIQYFYNLLSMIRKNLYNNKYVTSVSKNILLKERKKENDTLNKITRLKEYLDHLKKNN</sequence>
<protein>
    <recommendedName>
        <fullName evidence="8">Valine--tRNA ligase</fullName>
        <ecNumber evidence="8">6.1.1.9</ecNumber>
    </recommendedName>
    <alternativeName>
        <fullName evidence="8">Valyl-tRNA synthetase</fullName>
        <shortName evidence="8">ValRS</shortName>
    </alternativeName>
</protein>
<keyword evidence="12" id="KW-1185">Reference proteome</keyword>
<keyword evidence="2 8" id="KW-0436">Ligase</keyword>
<comment type="function">
    <text evidence="8">Catalyzes the attachment of valine to tRNA(Val). As ValRS can inadvertently accommodate and process structurally similar amino acids such as threonine, to avoid such errors, it has a 'posttransfer' editing activity that hydrolyzes mischarged Thr-tRNA(Val) in a tRNA-dependent manner.</text>
</comment>
<feature type="domain" description="Methionyl/Valyl/Leucyl/Isoleucyl-tRNA synthetase anticodon-binding" evidence="10">
    <location>
        <begin position="615"/>
        <end position="756"/>
    </location>
</feature>
<evidence type="ECO:0000256" key="6">
    <source>
        <dbReference type="ARBA" id="ARBA00023054"/>
    </source>
</evidence>
<comment type="domain">
    <text evidence="8">ValRS has two distinct active sites: one for aminoacylation and one for editing. The misactivated threonine is translocated from the active site to the editing site.</text>
</comment>
<dbReference type="InterPro" id="IPR002303">
    <property type="entry name" value="Valyl-tRNA_ligase"/>
</dbReference>